<feature type="domain" description="Beta-lactamase-related" evidence="4">
    <location>
        <begin position="46"/>
        <end position="359"/>
    </location>
</feature>
<feature type="transmembrane region" description="Helical" evidence="3">
    <location>
        <begin position="473"/>
        <end position="501"/>
    </location>
</feature>
<proteinExistence type="predicted"/>
<comment type="subcellular location">
    <subcellularLocation>
        <location evidence="1">Membrane</location>
    </subcellularLocation>
</comment>
<dbReference type="AlphaFoldDB" id="A0A559J4E6"/>
<organism evidence="5 6">
    <name type="scientific">Paenibacillus agilis</name>
    <dbReference type="NCBI Taxonomy" id="3020863"/>
    <lineage>
        <taxon>Bacteria</taxon>
        <taxon>Bacillati</taxon>
        <taxon>Bacillota</taxon>
        <taxon>Bacilli</taxon>
        <taxon>Bacillales</taxon>
        <taxon>Paenibacillaceae</taxon>
        <taxon>Paenibacillus</taxon>
    </lineage>
</organism>
<accession>A0A559J4E6</accession>
<dbReference type="Proteomes" id="UP000318102">
    <property type="component" value="Unassembled WGS sequence"/>
</dbReference>
<evidence type="ECO:0000313" key="6">
    <source>
        <dbReference type="Proteomes" id="UP000318102"/>
    </source>
</evidence>
<evidence type="ECO:0000256" key="3">
    <source>
        <dbReference type="SAM" id="Phobius"/>
    </source>
</evidence>
<gene>
    <name evidence="5" type="ORF">FPZ44_10895</name>
</gene>
<dbReference type="PANTHER" id="PTHR46825">
    <property type="entry name" value="D-ALANYL-D-ALANINE-CARBOXYPEPTIDASE/ENDOPEPTIDASE AMPH"/>
    <property type="match status" value="1"/>
</dbReference>
<comment type="caution">
    <text evidence="5">The sequence shown here is derived from an EMBL/GenBank/DDBJ whole genome shotgun (WGS) entry which is preliminary data.</text>
</comment>
<dbReference type="InterPro" id="IPR012338">
    <property type="entry name" value="Beta-lactam/transpept-like"/>
</dbReference>
<dbReference type="OrthoDB" id="846150at2"/>
<evidence type="ECO:0000256" key="1">
    <source>
        <dbReference type="ARBA" id="ARBA00004370"/>
    </source>
</evidence>
<keyword evidence="3" id="KW-0812">Transmembrane</keyword>
<dbReference type="Gene3D" id="3.40.710.10">
    <property type="entry name" value="DD-peptidase/beta-lactamase superfamily"/>
    <property type="match status" value="1"/>
</dbReference>
<protein>
    <submittedName>
        <fullName evidence="5">Beta-lactamase family protein</fullName>
    </submittedName>
</protein>
<sequence length="515" mass="56918">MTHNLAVTALKKPFFILMAIAFIGGMLPQSVTAQDFLSKKEKTKQIEQFIQNRMQESRIPGVSLVIVEKGTIAYQNGFGYADVAAKKPVTGETLFELASTSKAFTGLAILQLEKEGKLKRTDPITKFVPWLQLSYNGNPASITIQDLLYHTSGIPSTSIQYYPESDADDALEQTARTLLNQPLNREPGSSFEYATINYDILGLIIEKVTGQSYEAYMQQHILQPLGMNDSKVGVAQIPPAHMATGYRLQFTVPTPHTPAIYRGNTPAGYVISNANDAAKWMNVQLGNVQLHGIDQQLIRDSHMPDQSVKPFDEHTYYGAGWAVQEGDDKFVYHAGTNPTFSSYITLLPKEQIGVAVLSNMSSITTTTMAQGVMDIWNGKEPEANSQPDGMLVVEQIATYVFILMSCLGFVGLILIVVCMKKLIKQQRSWAALKGKRPLFLVLLIVLSAAAMFLIVNLPSILLDGMSWSFVARWAPATIMLTIYSLIATLSVYSVYGLMLVLSKKRSVLQKELKVQ</sequence>
<evidence type="ECO:0000256" key="2">
    <source>
        <dbReference type="ARBA" id="ARBA00023136"/>
    </source>
</evidence>
<dbReference type="Pfam" id="PF00144">
    <property type="entry name" value="Beta-lactamase"/>
    <property type="match status" value="1"/>
</dbReference>
<feature type="transmembrane region" description="Helical" evidence="3">
    <location>
        <begin position="396"/>
        <end position="417"/>
    </location>
</feature>
<dbReference type="InterPro" id="IPR050491">
    <property type="entry name" value="AmpC-like"/>
</dbReference>
<dbReference type="SUPFAM" id="SSF56601">
    <property type="entry name" value="beta-lactamase/transpeptidase-like"/>
    <property type="match status" value="1"/>
</dbReference>
<keyword evidence="3" id="KW-1133">Transmembrane helix</keyword>
<dbReference type="EMBL" id="VNJK01000001">
    <property type="protein sequence ID" value="TVX94686.1"/>
    <property type="molecule type" value="Genomic_DNA"/>
</dbReference>
<keyword evidence="6" id="KW-1185">Reference proteome</keyword>
<evidence type="ECO:0000259" key="4">
    <source>
        <dbReference type="Pfam" id="PF00144"/>
    </source>
</evidence>
<keyword evidence="2 3" id="KW-0472">Membrane</keyword>
<dbReference type="GO" id="GO:0016020">
    <property type="term" value="C:membrane"/>
    <property type="evidence" value="ECO:0007669"/>
    <property type="project" value="UniProtKB-SubCell"/>
</dbReference>
<feature type="transmembrane region" description="Helical" evidence="3">
    <location>
        <begin position="438"/>
        <end position="461"/>
    </location>
</feature>
<dbReference type="PANTHER" id="PTHR46825:SF11">
    <property type="entry name" value="PENICILLIN-BINDING PROTEIN 4"/>
    <property type="match status" value="1"/>
</dbReference>
<name>A0A559J4E6_9BACL</name>
<evidence type="ECO:0000313" key="5">
    <source>
        <dbReference type="EMBL" id="TVX94686.1"/>
    </source>
</evidence>
<dbReference type="InterPro" id="IPR001466">
    <property type="entry name" value="Beta-lactam-related"/>
</dbReference>
<reference evidence="5 6" key="1">
    <citation type="submission" date="2019-07" db="EMBL/GenBank/DDBJ databases">
        <authorList>
            <person name="Kim J."/>
        </authorList>
    </citation>
    <scope>NUCLEOTIDE SEQUENCE [LARGE SCALE GENOMIC DNA]</scope>
    <source>
        <strain evidence="5 6">N4</strain>
    </source>
</reference>